<dbReference type="Proteomes" id="UP000294847">
    <property type="component" value="Chromosome 4"/>
</dbReference>
<sequence>MTYIVLSHGLLDLGADRVALALQLENIAELHVGSLGGDLVGLAELALEVADVLHGLGDGHVGGFLLGGDVWAGDAVPLPLPALDATSILMRTKSKGGISWLAYAQTVSIRERRRQVNHPVMTCCPETFEKSTLGAKEVWVASGLDLRSAPVQLKNLPVVGWEASSVWILADVLFEIVLVGPGFGLGYHATHDSDTPFLDLFPELWKL</sequence>
<dbReference type="AlphaFoldDB" id="A0A4P7NFN3"/>
<accession>A0A4P7NFN3</accession>
<organism evidence="1 2">
    <name type="scientific">Pyricularia oryzae</name>
    <name type="common">Rice blast fungus</name>
    <name type="synonym">Magnaporthe oryzae</name>
    <dbReference type="NCBI Taxonomy" id="318829"/>
    <lineage>
        <taxon>Eukaryota</taxon>
        <taxon>Fungi</taxon>
        <taxon>Dikarya</taxon>
        <taxon>Ascomycota</taxon>
        <taxon>Pezizomycotina</taxon>
        <taxon>Sordariomycetes</taxon>
        <taxon>Sordariomycetidae</taxon>
        <taxon>Magnaporthales</taxon>
        <taxon>Pyriculariaceae</taxon>
        <taxon>Pyricularia</taxon>
    </lineage>
</organism>
<name>A0A4P7NFN3_PYROR</name>
<gene>
    <name evidence="1" type="ORF">PoMZ_07647</name>
</gene>
<proteinExistence type="predicted"/>
<protein>
    <submittedName>
        <fullName evidence="1">Uncharacterized protein</fullName>
    </submittedName>
</protein>
<evidence type="ECO:0000313" key="2">
    <source>
        <dbReference type="Proteomes" id="UP000294847"/>
    </source>
</evidence>
<evidence type="ECO:0000313" key="1">
    <source>
        <dbReference type="EMBL" id="QBZ60705.1"/>
    </source>
</evidence>
<reference evidence="1 2" key="1">
    <citation type="journal article" date="2019" name="Mol. Biol. Evol.">
        <title>Blast fungal genomes show frequent chromosomal changes, gene gains and losses, and effector gene turnover.</title>
        <authorList>
            <person name="Gomez Luciano L.B."/>
            <person name="Jason Tsai I."/>
            <person name="Chuma I."/>
            <person name="Tosa Y."/>
            <person name="Chen Y.H."/>
            <person name="Li J.Y."/>
            <person name="Li M.Y."/>
            <person name="Jade Lu M.Y."/>
            <person name="Nakayashiki H."/>
            <person name="Li W.H."/>
        </authorList>
    </citation>
    <scope>NUCLEOTIDE SEQUENCE [LARGE SCALE GENOMIC DNA]</scope>
    <source>
        <strain evidence="1">MZ5-1-6</strain>
    </source>
</reference>
<dbReference type="EMBL" id="CP034207">
    <property type="protein sequence ID" value="QBZ60705.1"/>
    <property type="molecule type" value="Genomic_DNA"/>
</dbReference>